<dbReference type="Proteomes" id="UP000481153">
    <property type="component" value="Unassembled WGS sequence"/>
</dbReference>
<proteinExistence type="predicted"/>
<sequence>MAQLGKRLAAGIGLLAASVGGTVATIELCIYYNEESYKEEFHRWETTLLPIKVDALQKLAATDSSAVDKIARLEQVVQHVDGVEAQWRRQQGDVLAMKRSWNETKDSLLLMFGRSDNRNQEA</sequence>
<name>A0A6G0XIE0_9STRA</name>
<dbReference type="EMBL" id="VJMJ01000058">
    <property type="protein sequence ID" value="KAF0739864.1"/>
    <property type="molecule type" value="Genomic_DNA"/>
</dbReference>
<accession>A0A6G0XIE0</accession>
<protein>
    <submittedName>
        <fullName evidence="1">Uncharacterized protein</fullName>
    </submittedName>
</protein>
<gene>
    <name evidence="1" type="ORF">Ae201684_004566</name>
</gene>
<keyword evidence="2" id="KW-1185">Reference proteome</keyword>
<evidence type="ECO:0000313" key="2">
    <source>
        <dbReference type="Proteomes" id="UP000481153"/>
    </source>
</evidence>
<dbReference type="AlphaFoldDB" id="A0A6G0XIE0"/>
<reference evidence="1 2" key="1">
    <citation type="submission" date="2019-07" db="EMBL/GenBank/DDBJ databases">
        <title>Genomics analysis of Aphanomyces spp. identifies a new class of oomycete effector associated with host adaptation.</title>
        <authorList>
            <person name="Gaulin E."/>
        </authorList>
    </citation>
    <scope>NUCLEOTIDE SEQUENCE [LARGE SCALE GENOMIC DNA]</scope>
    <source>
        <strain evidence="1 2">ATCC 201684</strain>
    </source>
</reference>
<comment type="caution">
    <text evidence="1">The sequence shown here is derived from an EMBL/GenBank/DDBJ whole genome shotgun (WGS) entry which is preliminary data.</text>
</comment>
<organism evidence="1 2">
    <name type="scientific">Aphanomyces euteiches</name>
    <dbReference type="NCBI Taxonomy" id="100861"/>
    <lineage>
        <taxon>Eukaryota</taxon>
        <taxon>Sar</taxon>
        <taxon>Stramenopiles</taxon>
        <taxon>Oomycota</taxon>
        <taxon>Saprolegniomycetes</taxon>
        <taxon>Saprolegniales</taxon>
        <taxon>Verrucalvaceae</taxon>
        <taxon>Aphanomyces</taxon>
    </lineage>
</organism>
<evidence type="ECO:0000313" key="1">
    <source>
        <dbReference type="EMBL" id="KAF0739864.1"/>
    </source>
</evidence>